<dbReference type="EMBL" id="BQKM01000012">
    <property type="protein sequence ID" value="GJN54562.1"/>
    <property type="molecule type" value="Genomic_DNA"/>
</dbReference>
<keyword evidence="6" id="KW-0255">Endonuclease</keyword>
<dbReference type="AlphaFoldDB" id="A0A6J4EBH3"/>
<dbReference type="GO" id="GO:0004519">
    <property type="term" value="F:endonuclease activity"/>
    <property type="evidence" value="ECO:0007669"/>
    <property type="project" value="UniProtKB-KW"/>
</dbReference>
<dbReference type="InterPro" id="IPR040255">
    <property type="entry name" value="Non-specific_endonuclease"/>
</dbReference>
<dbReference type="Proteomes" id="UP000509383">
    <property type="component" value="Chromosome"/>
</dbReference>
<dbReference type="Gene3D" id="3.40.570.10">
    <property type="entry name" value="Extracellular Endonuclease, subunit A"/>
    <property type="match status" value="1"/>
</dbReference>
<proteinExistence type="predicted"/>
<keyword evidence="6" id="KW-0540">Nuclease</keyword>
<evidence type="ECO:0000256" key="1">
    <source>
        <dbReference type="PIRSR" id="PIRSR640255-1"/>
    </source>
</evidence>
<dbReference type="GO" id="GO:0016787">
    <property type="term" value="F:hydrolase activity"/>
    <property type="evidence" value="ECO:0007669"/>
    <property type="project" value="InterPro"/>
</dbReference>
<dbReference type="PANTHER" id="PTHR13966">
    <property type="entry name" value="ENDONUCLEASE RELATED"/>
    <property type="match status" value="1"/>
</dbReference>
<dbReference type="PANTHER" id="PTHR13966:SF5">
    <property type="entry name" value="ENDONUCLEASE G, MITOCHONDRIAL"/>
    <property type="match status" value="1"/>
</dbReference>
<evidence type="ECO:0000259" key="5">
    <source>
        <dbReference type="SMART" id="SM00892"/>
    </source>
</evidence>
<dbReference type="SMART" id="SM00892">
    <property type="entry name" value="Endonuclease_NS"/>
    <property type="match status" value="1"/>
</dbReference>
<dbReference type="GO" id="GO:0003676">
    <property type="term" value="F:nucleic acid binding"/>
    <property type="evidence" value="ECO:0007669"/>
    <property type="project" value="InterPro"/>
</dbReference>
<evidence type="ECO:0000259" key="4">
    <source>
        <dbReference type="SMART" id="SM00477"/>
    </source>
</evidence>
<dbReference type="SUPFAM" id="SSF54060">
    <property type="entry name" value="His-Me finger endonucleases"/>
    <property type="match status" value="1"/>
</dbReference>
<keyword evidence="9" id="KW-1185">Reference proteome</keyword>
<feature type="domain" description="DNA/RNA non-specific endonuclease/pyrophosphatase/phosphodiesterase" evidence="5">
    <location>
        <begin position="26"/>
        <end position="230"/>
    </location>
</feature>
<sequence>MKRIALLLSLCCVPFTSAFAATVTLSKGGYNLTYDCDNHTAVRYEYVLTTDTGSAARPSSFYLDPDLPSGCGGQTTTSSYASVVSGWDRGHLVTSNHMDYNATYIKRANYMSNIVPQVASFNQGIWVAAENVAECYRDLATVYVYGGVVYNDTSNDYFLSSHGIRTPDYFWKTIVTTDTATGQTKAISWYIPNQAGLGSLNSYIKSISELESLIGTSAVGISVPASVKAQKPTATWATPSGCDLS</sequence>
<dbReference type="InterPro" id="IPR001604">
    <property type="entry name" value="Endo_G_ENPP1-like_dom"/>
</dbReference>
<feature type="signal peptide" evidence="3">
    <location>
        <begin position="1"/>
        <end position="20"/>
    </location>
</feature>
<feature type="chain" id="PRO_5026874946" evidence="3">
    <location>
        <begin position="21"/>
        <end position="245"/>
    </location>
</feature>
<dbReference type="SMART" id="SM00477">
    <property type="entry name" value="NUC"/>
    <property type="match status" value="1"/>
</dbReference>
<dbReference type="Proteomes" id="UP001054892">
    <property type="component" value="Unassembled WGS sequence"/>
</dbReference>
<evidence type="ECO:0000256" key="2">
    <source>
        <dbReference type="PIRSR" id="PIRSR640255-2"/>
    </source>
</evidence>
<dbReference type="InterPro" id="IPR020821">
    <property type="entry name" value="ENPP1-3/EXOG-like_nuc-like"/>
</dbReference>
<evidence type="ECO:0000313" key="6">
    <source>
        <dbReference type="EMBL" id="BCG27127.1"/>
    </source>
</evidence>
<dbReference type="EMBL" id="AP023189">
    <property type="protein sequence ID" value="BCG27127.1"/>
    <property type="molecule type" value="Genomic_DNA"/>
</dbReference>
<evidence type="ECO:0000256" key="3">
    <source>
        <dbReference type="SAM" id="SignalP"/>
    </source>
</evidence>
<dbReference type="Pfam" id="PF01223">
    <property type="entry name" value="Endonuclease_NS"/>
    <property type="match status" value="1"/>
</dbReference>
<reference evidence="6 8" key="1">
    <citation type="submission" date="2020-05" db="EMBL/GenBank/DDBJ databases">
        <title>Characterization of novel class B3 metallo-beta-lactamase from novel Pseudomonas species.</title>
        <authorList>
            <person name="Yamada K."/>
            <person name="Aoki K."/>
            <person name="Ishii Y."/>
        </authorList>
    </citation>
    <scope>NUCLEOTIDE SEQUENCE [LARGE SCALE GENOMIC DNA]</scope>
    <source>
        <strain evidence="6 8">TUM18999</strain>
        <strain evidence="7 9">TUM20286</strain>
    </source>
</reference>
<dbReference type="InterPro" id="IPR044929">
    <property type="entry name" value="DNA/RNA_non-sp_Endonuclease_sf"/>
</dbReference>
<keyword evidence="3" id="KW-0732">Signal</keyword>
<gene>
    <name evidence="6" type="primary">nucA</name>
    <name evidence="6" type="ORF">TUM18999_53180</name>
    <name evidence="7" type="ORF">TUM20286_43140</name>
</gene>
<dbReference type="RefSeq" id="WP_173171679.1">
    <property type="nucleotide sequence ID" value="NZ_AP023189.1"/>
</dbReference>
<feature type="domain" description="ENPP1-3/EXOG-like endonuclease/phosphodiesterase" evidence="4">
    <location>
        <begin position="27"/>
        <end position="225"/>
    </location>
</feature>
<evidence type="ECO:0000313" key="9">
    <source>
        <dbReference type="Proteomes" id="UP001054892"/>
    </source>
</evidence>
<dbReference type="InterPro" id="IPR044925">
    <property type="entry name" value="His-Me_finger_sf"/>
</dbReference>
<accession>A0A6J4EBH3</accession>
<evidence type="ECO:0000313" key="8">
    <source>
        <dbReference type="Proteomes" id="UP000509383"/>
    </source>
</evidence>
<feature type="active site" description="Proton acceptor" evidence="1">
    <location>
        <position position="91"/>
    </location>
</feature>
<organism evidence="6 8">
    <name type="scientific">Pseudomonas tohonis</name>
    <dbReference type="NCBI Taxonomy" id="2725477"/>
    <lineage>
        <taxon>Bacteria</taxon>
        <taxon>Pseudomonadati</taxon>
        <taxon>Pseudomonadota</taxon>
        <taxon>Gammaproteobacteria</taxon>
        <taxon>Pseudomonadales</taxon>
        <taxon>Pseudomonadaceae</taxon>
        <taxon>Pseudomonas</taxon>
    </lineage>
</organism>
<keyword evidence="6" id="KW-0378">Hydrolase</keyword>
<evidence type="ECO:0000313" key="7">
    <source>
        <dbReference type="EMBL" id="GJN54562.1"/>
    </source>
</evidence>
<dbReference type="KEGG" id="ptw:TUM18999_53180"/>
<keyword evidence="2" id="KW-0479">Metal-binding</keyword>
<dbReference type="GO" id="GO:0046872">
    <property type="term" value="F:metal ion binding"/>
    <property type="evidence" value="ECO:0007669"/>
    <property type="project" value="UniProtKB-KW"/>
</dbReference>
<feature type="binding site" evidence="2">
    <location>
        <position position="122"/>
    </location>
    <ligand>
        <name>Mg(2+)</name>
        <dbReference type="ChEBI" id="CHEBI:18420"/>
        <note>catalytic</note>
    </ligand>
</feature>
<name>A0A6J4EBH3_9PSED</name>
<protein>
    <submittedName>
        <fullName evidence="6">Endonuclease</fullName>
    </submittedName>
</protein>